<reference evidence="1 2" key="1">
    <citation type="submission" date="2024-03" db="EMBL/GenBank/DDBJ databases">
        <title>Adaptation during the transition from Ophiocordyceps entomopathogen to insect associate is accompanied by gene loss and intensified selection.</title>
        <authorList>
            <person name="Ward C.M."/>
            <person name="Onetto C.A."/>
            <person name="Borneman A.R."/>
        </authorList>
    </citation>
    <scope>NUCLEOTIDE SEQUENCE [LARGE SCALE GENOMIC DNA]</scope>
    <source>
        <strain evidence="1">AWRI1</strain>
        <tissue evidence="1">Single Adult Female</tissue>
    </source>
</reference>
<gene>
    <name evidence="1" type="ORF">V9T40_002506</name>
</gene>
<dbReference type="Proteomes" id="UP001367676">
    <property type="component" value="Unassembled WGS sequence"/>
</dbReference>
<dbReference type="AlphaFoldDB" id="A0AAN9TGC4"/>
<sequence>MKLQDNLRPGSRKSHQKWMSMLCLLRKLKLDKNRRHRWYDKAKRHEVMCSLDEGYLNIFRQHTSWMISATVSNTNGTGTGHIVSAANGKPIMLPV</sequence>
<comment type="caution">
    <text evidence="1">The sequence shown here is derived from an EMBL/GenBank/DDBJ whole genome shotgun (WGS) entry which is preliminary data.</text>
</comment>
<accession>A0AAN9TGC4</accession>
<evidence type="ECO:0000313" key="2">
    <source>
        <dbReference type="Proteomes" id="UP001367676"/>
    </source>
</evidence>
<dbReference type="EMBL" id="JBBCAQ010000022">
    <property type="protein sequence ID" value="KAK7590893.1"/>
    <property type="molecule type" value="Genomic_DNA"/>
</dbReference>
<evidence type="ECO:0000313" key="1">
    <source>
        <dbReference type="EMBL" id="KAK7590893.1"/>
    </source>
</evidence>
<protein>
    <submittedName>
        <fullName evidence="1">Uncharacterized protein</fullName>
    </submittedName>
</protein>
<name>A0AAN9TGC4_9HEMI</name>
<keyword evidence="2" id="KW-1185">Reference proteome</keyword>
<organism evidence="1 2">
    <name type="scientific">Parthenolecanium corni</name>
    <dbReference type="NCBI Taxonomy" id="536013"/>
    <lineage>
        <taxon>Eukaryota</taxon>
        <taxon>Metazoa</taxon>
        <taxon>Ecdysozoa</taxon>
        <taxon>Arthropoda</taxon>
        <taxon>Hexapoda</taxon>
        <taxon>Insecta</taxon>
        <taxon>Pterygota</taxon>
        <taxon>Neoptera</taxon>
        <taxon>Paraneoptera</taxon>
        <taxon>Hemiptera</taxon>
        <taxon>Sternorrhyncha</taxon>
        <taxon>Coccoidea</taxon>
        <taxon>Coccidae</taxon>
        <taxon>Parthenolecanium</taxon>
    </lineage>
</organism>
<proteinExistence type="predicted"/>